<keyword evidence="5" id="KW-0539">Nucleus</keyword>
<dbReference type="InterPro" id="IPR036322">
    <property type="entry name" value="WD40_repeat_dom_sf"/>
</dbReference>
<reference evidence="9 10" key="1">
    <citation type="journal article" date="2019" name="Sci. Rep.">
        <title>Comparative genomics of chytrid fungi reveal insights into the obligate biotrophic and pathogenic lifestyle of Synchytrium endobioticum.</title>
        <authorList>
            <person name="van de Vossenberg B.T.L.H."/>
            <person name="Warris S."/>
            <person name="Nguyen H.D.T."/>
            <person name="van Gent-Pelzer M.P.E."/>
            <person name="Joly D.L."/>
            <person name="van de Geest H.C."/>
            <person name="Bonants P.J.M."/>
            <person name="Smith D.S."/>
            <person name="Levesque C.A."/>
            <person name="van der Lee T.A.J."/>
        </authorList>
    </citation>
    <scope>NUCLEOTIDE SEQUENCE [LARGE SCALE GENOMIC DNA]</scope>
    <source>
        <strain evidence="9 10">CBS 809.83</strain>
    </source>
</reference>
<name>A0A507E2J2_9FUNG</name>
<dbReference type="PANTHER" id="PTHR19861">
    <property type="entry name" value="WD40 REPEAT PROTEIN SWD2"/>
    <property type="match status" value="1"/>
</dbReference>
<evidence type="ECO:0000256" key="4">
    <source>
        <dbReference type="ARBA" id="ARBA00022737"/>
    </source>
</evidence>
<dbReference type="AlphaFoldDB" id="A0A507E2J2"/>
<dbReference type="InterPro" id="IPR015943">
    <property type="entry name" value="WD40/YVTN_repeat-like_dom_sf"/>
</dbReference>
<comment type="similarity">
    <text evidence="2">Belongs to the WD repeat SWD2 family.</text>
</comment>
<feature type="repeat" description="WD" evidence="6">
    <location>
        <begin position="115"/>
        <end position="150"/>
    </location>
</feature>
<dbReference type="EMBL" id="QEAQ01000038">
    <property type="protein sequence ID" value="TPX58299.1"/>
    <property type="molecule type" value="Genomic_DNA"/>
</dbReference>
<comment type="caution">
    <text evidence="9">The sequence shown here is derived from an EMBL/GenBank/DDBJ whole genome shotgun (WGS) entry which is preliminary data.</text>
</comment>
<dbReference type="PANTHER" id="PTHR19861:SF0">
    <property type="entry name" value="WD REPEAT-CONTAINING PROTEIN 82"/>
    <property type="match status" value="1"/>
</dbReference>
<keyword evidence="4" id="KW-0677">Repeat</keyword>
<evidence type="ECO:0000256" key="6">
    <source>
        <dbReference type="PROSITE-ProRule" id="PRU00221"/>
    </source>
</evidence>
<dbReference type="Gene3D" id="2.130.10.10">
    <property type="entry name" value="YVTN repeat-like/Quinoprotein amine dehydrogenase"/>
    <property type="match status" value="1"/>
</dbReference>
<evidence type="ECO:0000313" key="9">
    <source>
        <dbReference type="EMBL" id="TPX58299.1"/>
    </source>
</evidence>
<dbReference type="GO" id="GO:0048188">
    <property type="term" value="C:Set1C/COMPASS complex"/>
    <property type="evidence" value="ECO:0007669"/>
    <property type="project" value="TreeGrafter"/>
</dbReference>
<dbReference type="Pfam" id="PF10075">
    <property type="entry name" value="CSN8_PSD8_EIF3K"/>
    <property type="match status" value="1"/>
</dbReference>
<proteinExistence type="inferred from homology"/>
<dbReference type="Proteomes" id="UP000318582">
    <property type="component" value="Unassembled WGS sequence"/>
</dbReference>
<feature type="domain" description="CSN8/PSMD8/EIF3K" evidence="8">
    <location>
        <begin position="378"/>
        <end position="527"/>
    </location>
</feature>
<dbReference type="SUPFAM" id="SSF50978">
    <property type="entry name" value="WD40 repeat-like"/>
    <property type="match status" value="1"/>
</dbReference>
<dbReference type="Pfam" id="PF00400">
    <property type="entry name" value="WD40"/>
    <property type="match status" value="3"/>
</dbReference>
<dbReference type="GO" id="GO:0016070">
    <property type="term" value="P:RNA metabolic process"/>
    <property type="evidence" value="ECO:0007669"/>
    <property type="project" value="UniProtKB-ARBA"/>
</dbReference>
<feature type="repeat" description="WD" evidence="6">
    <location>
        <begin position="29"/>
        <end position="61"/>
    </location>
</feature>
<dbReference type="PROSITE" id="PS50294">
    <property type="entry name" value="WD_REPEATS_REGION"/>
    <property type="match status" value="1"/>
</dbReference>
<dbReference type="InterPro" id="IPR001680">
    <property type="entry name" value="WD40_rpt"/>
</dbReference>
<dbReference type="InterPro" id="IPR037867">
    <property type="entry name" value="Swd2/WDR82"/>
</dbReference>
<feature type="region of interest" description="Disordered" evidence="7">
    <location>
        <begin position="398"/>
        <end position="417"/>
    </location>
</feature>
<dbReference type="GO" id="GO:0003682">
    <property type="term" value="F:chromatin binding"/>
    <property type="evidence" value="ECO:0007669"/>
    <property type="project" value="TreeGrafter"/>
</dbReference>
<feature type="compositionally biased region" description="Low complexity" evidence="7">
    <location>
        <begin position="399"/>
        <end position="414"/>
    </location>
</feature>
<dbReference type="PROSITE" id="PS50082">
    <property type="entry name" value="WD_REPEATS_2"/>
    <property type="match status" value="3"/>
</dbReference>
<protein>
    <recommendedName>
        <fullName evidence="8">CSN8/PSMD8/EIF3K domain-containing protein</fullName>
    </recommendedName>
</protein>
<keyword evidence="10" id="KW-1185">Reference proteome</keyword>
<keyword evidence="3 6" id="KW-0853">WD repeat</keyword>
<evidence type="ECO:0000256" key="2">
    <source>
        <dbReference type="ARBA" id="ARBA00005616"/>
    </source>
</evidence>
<sequence length="563" mass="61588">MVATTLGDNPNGELLTKDLIPQFEIGKVFKDNSAPITSLDFHASGEVCVTASKDDSLRLYDAINGTAKHFVWSKKYGCAHARFTHSRSSIIYASTKEDDTIRYHSLHDNKYLRYFRGHTDSVVDLEMSPNSDSFLSASIDGSVRLWDLRTQHCQGLAGSQGRGRPSIAFDQVAKVFAIAIHSRIRLYDVVNFDAGPFSTLDIQLPARPGGTTPPPIVAIEFANDGRDILVSTAGDVCYLVNSYAKPQDGDPVRHELKGHVNARNVDLTAALSPDAKFAACGSEDGSIHFWESDTGKRVTSLSGHIEIPTIVKWNPKYMMFASANTQMVHQAIITGDIPLVINLCEALEFDLALANLSPPAATPSTLRQQQLAVANVLQLSHLIENELPAARAAAKRAKMMLQQNRQNNSSSGNSVIRNGLGGSVEEKEFERVVEIAKCLWTRDIRTAYSLLRLDNAAPWSDLLRPLITCLRSSVQERTASLLAAAYETVSVADAKALLDLDNVTHYLCETRGWILLDDGAWVQPPPDENGKKRMDANSTTGAVGPGLGELRNLARMVVHLESI</sequence>
<evidence type="ECO:0000256" key="3">
    <source>
        <dbReference type="ARBA" id="ARBA00022574"/>
    </source>
</evidence>
<gene>
    <name evidence="9" type="ORF">PhCBS80983_g03237</name>
</gene>
<dbReference type="InterPro" id="IPR033464">
    <property type="entry name" value="CSN8_PSD8_EIF3K"/>
</dbReference>
<evidence type="ECO:0000256" key="7">
    <source>
        <dbReference type="SAM" id="MobiDB-lite"/>
    </source>
</evidence>
<evidence type="ECO:0000313" key="10">
    <source>
        <dbReference type="Proteomes" id="UP000318582"/>
    </source>
</evidence>
<dbReference type="STRING" id="109895.A0A507E2J2"/>
<dbReference type="SMART" id="SM00320">
    <property type="entry name" value="WD40"/>
    <property type="match status" value="3"/>
</dbReference>
<accession>A0A507E2J2</accession>
<comment type="subcellular location">
    <subcellularLocation>
        <location evidence="1">Nucleus</location>
    </subcellularLocation>
</comment>
<evidence type="ECO:0000256" key="1">
    <source>
        <dbReference type="ARBA" id="ARBA00004123"/>
    </source>
</evidence>
<feature type="repeat" description="WD" evidence="6">
    <location>
        <begin position="270"/>
        <end position="300"/>
    </location>
</feature>
<evidence type="ECO:0000256" key="5">
    <source>
        <dbReference type="ARBA" id="ARBA00023242"/>
    </source>
</evidence>
<organism evidence="9 10">
    <name type="scientific">Powellomyces hirtus</name>
    <dbReference type="NCBI Taxonomy" id="109895"/>
    <lineage>
        <taxon>Eukaryota</taxon>
        <taxon>Fungi</taxon>
        <taxon>Fungi incertae sedis</taxon>
        <taxon>Chytridiomycota</taxon>
        <taxon>Chytridiomycota incertae sedis</taxon>
        <taxon>Chytridiomycetes</taxon>
        <taxon>Spizellomycetales</taxon>
        <taxon>Powellomycetaceae</taxon>
        <taxon>Powellomyces</taxon>
    </lineage>
</organism>
<evidence type="ECO:0000259" key="8">
    <source>
        <dbReference type="Pfam" id="PF10075"/>
    </source>
</evidence>